<dbReference type="RefSeq" id="WP_013579835.1">
    <property type="nucleotide sequence ID" value="NC_015064.1"/>
</dbReference>
<dbReference type="OrthoDB" id="104501at2"/>
<keyword evidence="2" id="KW-0732">Signal</keyword>
<gene>
    <name evidence="3" type="ordered locus">AciX9_1462</name>
</gene>
<evidence type="ECO:0000256" key="1">
    <source>
        <dbReference type="SAM" id="MobiDB-lite"/>
    </source>
</evidence>
<dbReference type="AlphaFoldDB" id="E8WWD2"/>
<evidence type="ECO:0000313" key="3">
    <source>
        <dbReference type="EMBL" id="ADW68515.1"/>
    </source>
</evidence>
<evidence type="ECO:0008006" key="5">
    <source>
        <dbReference type="Google" id="ProtNLM"/>
    </source>
</evidence>
<dbReference type="PaxDb" id="1198114-AciX9_1462"/>
<dbReference type="KEGG" id="acm:AciX9_1462"/>
<dbReference type="STRING" id="1198114.AciX9_1462"/>
<dbReference type="HOGENOM" id="CLU_477158_0_0_0"/>
<name>E8WWD2_GRATM</name>
<dbReference type="Proteomes" id="UP000000343">
    <property type="component" value="Chromosome"/>
</dbReference>
<feature type="compositionally biased region" description="Polar residues" evidence="1">
    <location>
        <begin position="342"/>
        <end position="355"/>
    </location>
</feature>
<feature type="chain" id="PRO_5003230373" description="DUF3352 domain-containing protein" evidence="2">
    <location>
        <begin position="24"/>
        <end position="571"/>
    </location>
</feature>
<organism evidence="4">
    <name type="scientific">Granulicella tundricola (strain ATCC BAA-1859 / DSM 23138 / MP5ACTX9)</name>
    <dbReference type="NCBI Taxonomy" id="1198114"/>
    <lineage>
        <taxon>Bacteria</taxon>
        <taxon>Pseudomonadati</taxon>
        <taxon>Acidobacteriota</taxon>
        <taxon>Terriglobia</taxon>
        <taxon>Terriglobales</taxon>
        <taxon>Acidobacteriaceae</taxon>
        <taxon>Granulicella</taxon>
    </lineage>
</organism>
<feature type="signal peptide" evidence="2">
    <location>
        <begin position="1"/>
        <end position="23"/>
    </location>
</feature>
<protein>
    <recommendedName>
        <fullName evidence="5">DUF3352 domain-containing protein</fullName>
    </recommendedName>
</protein>
<evidence type="ECO:0000313" key="4">
    <source>
        <dbReference type="Proteomes" id="UP000000343"/>
    </source>
</evidence>
<keyword evidence="4" id="KW-1185">Reference proteome</keyword>
<evidence type="ECO:0000256" key="2">
    <source>
        <dbReference type="SAM" id="SignalP"/>
    </source>
</evidence>
<reference evidence="4" key="1">
    <citation type="submission" date="2011-01" db="EMBL/GenBank/DDBJ databases">
        <title>Complete sequence of chromosome of Acidobacterium sp. MP5ACTX9.</title>
        <authorList>
            <consortium name="US DOE Joint Genome Institute"/>
            <person name="Lucas S."/>
            <person name="Copeland A."/>
            <person name="Lapidus A."/>
            <person name="Cheng J.-F."/>
            <person name="Goodwin L."/>
            <person name="Pitluck S."/>
            <person name="Teshima H."/>
            <person name="Detter J.C."/>
            <person name="Han C."/>
            <person name="Tapia R."/>
            <person name="Land M."/>
            <person name="Hauser L."/>
            <person name="Kyrpides N."/>
            <person name="Ivanova N."/>
            <person name="Ovchinnikova G."/>
            <person name="Pagani I."/>
            <person name="Rawat S.R."/>
            <person name="Mannisto M."/>
            <person name="Haggblom M.M."/>
            <person name="Woyke T."/>
        </authorList>
    </citation>
    <scope>NUCLEOTIDE SEQUENCE [LARGE SCALE GENOMIC DNA]</scope>
    <source>
        <strain evidence="4">MP5ACTX9</strain>
    </source>
</reference>
<sequence>MRSLRIPLISFLLLILCGGAVYAALQSSAPGPAPLASYAPPGALLAIESPDFASVLAAWTHSSERKRWLAGDNYAGFSRSRLFDRLSQAQDEFATTAGLPPDSNFLQQIAGRQSLLAWYDIGNLEFLYITRLPPGDAAKTPLLQLRDRFEQRKAGDATFFVRTQQEPARTVAFAVQGDYLLLATREDLLAGALELLQHPAAATSRTLLNDTWYATTIAAASKTPGDLRMTLNLAKIVRSPYFRSYWIQQNVSETKQYIAALSDLYRSPDALREERVLIPADPDTQPQTSDLSSVLDLVPPGLGVYRAQSAPTTADILTQFEDKLLSRRPTEHSDTHIAPQADLSTPESGTSTNLEQRIDEPTLPAQPREQALTALRTLFSSATPTSLLSFSTVDPAPSTFTPIHTAVALTAAAPWSPTTLQQALTAALLPRLSSPGTSLQWTQRDEGGSSSYSLEGPQSLTFALIGNTCVLASDYPTLHQLLSAQRTATHSPRIASTIAGFSHRAERPPFLHLTATLDHSASPSAGTTPAFFSRNLASLSQTFVDLDSESFTQAPAKDGATRQTVLYQWKR</sequence>
<dbReference type="EMBL" id="CP002480">
    <property type="protein sequence ID" value="ADW68515.1"/>
    <property type="molecule type" value="Genomic_DNA"/>
</dbReference>
<feature type="region of interest" description="Disordered" evidence="1">
    <location>
        <begin position="327"/>
        <end position="364"/>
    </location>
</feature>
<accession>E8WWD2</accession>
<proteinExistence type="predicted"/>